<feature type="coiled-coil region" evidence="12">
    <location>
        <begin position="579"/>
        <end position="656"/>
    </location>
</feature>
<dbReference type="GO" id="GO:0019343">
    <property type="term" value="P:cysteine biosynthetic process via cystathionine"/>
    <property type="evidence" value="ECO:0007669"/>
    <property type="project" value="InterPro"/>
</dbReference>
<dbReference type="GO" id="GO:0005737">
    <property type="term" value="C:cytoplasm"/>
    <property type="evidence" value="ECO:0007669"/>
    <property type="project" value="InterPro"/>
</dbReference>
<comment type="catalytic activity">
    <reaction evidence="11">
        <text>L-homocysteine + L-serine = L,L-cystathionine + H2O</text>
        <dbReference type="Rhea" id="RHEA:10112"/>
        <dbReference type="ChEBI" id="CHEBI:15377"/>
        <dbReference type="ChEBI" id="CHEBI:33384"/>
        <dbReference type="ChEBI" id="CHEBI:58161"/>
        <dbReference type="ChEBI" id="CHEBI:58199"/>
        <dbReference type="EC" id="4.2.1.22"/>
    </reaction>
</comment>
<keyword evidence="8" id="KW-0028">Amino-acid biosynthesis</keyword>
<evidence type="ECO:0000256" key="6">
    <source>
        <dbReference type="ARBA" id="ARBA00022898"/>
    </source>
</evidence>
<protein>
    <recommendedName>
        <fullName evidence="10">Cystathionine beta-synthase</fullName>
        <ecNumber evidence="5">4.2.1.22</ecNumber>
    </recommendedName>
</protein>
<dbReference type="SUPFAM" id="SSF54631">
    <property type="entry name" value="CBS-domain pair"/>
    <property type="match status" value="1"/>
</dbReference>
<evidence type="ECO:0000256" key="8">
    <source>
        <dbReference type="ARBA" id="ARBA00023192"/>
    </source>
</evidence>
<sequence>MGTDKVQQNKLGLTRPFILLGQKARSKTRDYRTKKGFSTAVCFIKYAFIPASPPSGGFAPTIVTRCATFQLMAMDGTAKKHPADDSILQWTLPNEKPKCRWTANSKEPSPHFHEPYPKKVPKILPNVLYAVGRTPLVRINRLGKEAGLKCELLVKCEYLNAGGSIKDRIALRMVENGERAGYLHPGMTLIEPTSGNTGIGLAMVAAVKGYRCIIVMPEKMSQEKVAVLKALGAEIVRTPNSAAFDSPESHIGVAKRLCDEIPDAIILDQYRNLGNPIAHYDQTAEEILEQCDGSIDMLVAGAGTGGSVSGIGRKIKERLPNAIVVGVDPVGSILAPDQPNDGVSFYEVEGIGYDFYPTVLDHKAVDRWVKTKDRESLLTALALIRKEGGSSGANMWAALQAAKDLKEGQKCVVLLPDSVRNYMTKFLSQKWMADRGWLNEQSSNESSVSWHQKRVDTLSVDPPVFAPFNVTYTQLLQLTKKANSKPIFVLNEAGQRTVGCVLPTALISMAQPTKDNEHFSVEQVMRPHFEVVDEKCTIGEVHEMLKHEEFVARALVVMFSFLSSTNGAQASSQPSPALIKEANEHVRMMHLRIQDLEQRVREQSELLDRRDIEHRDQLKRIRITQEAEKASYYRQYEKMEQRCQQLETLLREKDVQIAYLMHRCSFLDEAASYAPLIEQLAQCLKTSLAAPPPKVHPVRPTKSISEEVTPVTKVNLSLPTVAEESSQAELTDQ</sequence>
<dbReference type="Proteomes" id="UP000030764">
    <property type="component" value="Unassembled WGS sequence"/>
</dbReference>
<evidence type="ECO:0000256" key="3">
    <source>
        <dbReference type="ARBA" id="ARBA00007103"/>
    </source>
</evidence>
<feature type="domain" description="Tryptophan synthase beta chain-like PALP" evidence="13">
    <location>
        <begin position="128"/>
        <end position="417"/>
    </location>
</feature>
<evidence type="ECO:0000256" key="12">
    <source>
        <dbReference type="SAM" id="Coils"/>
    </source>
</evidence>
<keyword evidence="9" id="KW-0456">Lyase</keyword>
<gene>
    <name evidence="14" type="ORF">M513_11563</name>
</gene>
<evidence type="ECO:0000256" key="7">
    <source>
        <dbReference type="ARBA" id="ARBA00023122"/>
    </source>
</evidence>
<dbReference type="Pfam" id="PF00291">
    <property type="entry name" value="PALP"/>
    <property type="match status" value="1"/>
</dbReference>
<dbReference type="EMBL" id="KL363322">
    <property type="protein sequence ID" value="KFD47562.1"/>
    <property type="molecule type" value="Genomic_DNA"/>
</dbReference>
<dbReference type="GO" id="GO:0004122">
    <property type="term" value="F:cystathionine beta-synthase activity"/>
    <property type="evidence" value="ECO:0007669"/>
    <property type="project" value="UniProtKB-EC"/>
</dbReference>
<evidence type="ECO:0000313" key="15">
    <source>
        <dbReference type="Proteomes" id="UP000030764"/>
    </source>
</evidence>
<dbReference type="Gene3D" id="3.40.50.1100">
    <property type="match status" value="2"/>
</dbReference>
<dbReference type="Gene3D" id="3.10.580.10">
    <property type="entry name" value="CBS-domain"/>
    <property type="match status" value="1"/>
</dbReference>
<evidence type="ECO:0000313" key="14">
    <source>
        <dbReference type="EMBL" id="KFD47562.1"/>
    </source>
</evidence>
<keyword evidence="12" id="KW-0175">Coiled coil</keyword>
<dbReference type="UniPathway" id="UPA00136">
    <property type="reaction ID" value="UER00201"/>
</dbReference>
<name>A0A085LRG6_9BILA</name>
<dbReference type="AlphaFoldDB" id="A0A085LRG6"/>
<comment type="cofactor">
    <cofactor evidence="1">
        <name>pyridoxal 5'-phosphate</name>
        <dbReference type="ChEBI" id="CHEBI:597326"/>
    </cofactor>
</comment>
<evidence type="ECO:0000256" key="2">
    <source>
        <dbReference type="ARBA" id="ARBA00005003"/>
    </source>
</evidence>
<dbReference type="InterPro" id="IPR050214">
    <property type="entry name" value="Cys_Synth/Cystath_Beta-Synth"/>
</dbReference>
<evidence type="ECO:0000256" key="9">
    <source>
        <dbReference type="ARBA" id="ARBA00023239"/>
    </source>
</evidence>
<organism evidence="14 15">
    <name type="scientific">Trichuris suis</name>
    <name type="common">pig whipworm</name>
    <dbReference type="NCBI Taxonomy" id="68888"/>
    <lineage>
        <taxon>Eukaryota</taxon>
        <taxon>Metazoa</taxon>
        <taxon>Ecdysozoa</taxon>
        <taxon>Nematoda</taxon>
        <taxon>Enoplea</taxon>
        <taxon>Dorylaimia</taxon>
        <taxon>Trichinellida</taxon>
        <taxon>Trichuridae</taxon>
        <taxon>Trichuris</taxon>
    </lineage>
</organism>
<dbReference type="PANTHER" id="PTHR10314">
    <property type="entry name" value="CYSTATHIONINE BETA-SYNTHASE"/>
    <property type="match status" value="1"/>
</dbReference>
<evidence type="ECO:0000259" key="13">
    <source>
        <dbReference type="Pfam" id="PF00291"/>
    </source>
</evidence>
<dbReference type="InterPro" id="IPR005857">
    <property type="entry name" value="Cysta_beta_synth"/>
</dbReference>
<dbReference type="GO" id="GO:0030170">
    <property type="term" value="F:pyridoxal phosphate binding"/>
    <property type="evidence" value="ECO:0007669"/>
    <property type="project" value="UniProtKB-ARBA"/>
</dbReference>
<dbReference type="NCBIfam" id="TIGR01137">
    <property type="entry name" value="cysta_beta"/>
    <property type="match status" value="1"/>
</dbReference>
<dbReference type="EC" id="4.2.1.22" evidence="5"/>
<evidence type="ECO:0000256" key="1">
    <source>
        <dbReference type="ARBA" id="ARBA00001933"/>
    </source>
</evidence>
<dbReference type="InterPro" id="IPR001926">
    <property type="entry name" value="TrpB-like_PALP"/>
</dbReference>
<keyword evidence="15" id="KW-1185">Reference proteome</keyword>
<dbReference type="InterPro" id="IPR036052">
    <property type="entry name" value="TrpB-like_PALP_sf"/>
</dbReference>
<keyword evidence="7" id="KW-0129">CBS domain</keyword>
<dbReference type="InterPro" id="IPR001216">
    <property type="entry name" value="P-phosphate_BS"/>
</dbReference>
<dbReference type="FunFam" id="3.40.50.1100:FF:000118">
    <property type="entry name" value="Related to CYS4-cystathionine beta-synthase"/>
    <property type="match status" value="1"/>
</dbReference>
<dbReference type="PROSITE" id="PS00901">
    <property type="entry name" value="CYS_SYNTHASE"/>
    <property type="match status" value="1"/>
</dbReference>
<comment type="subunit">
    <text evidence="4">Monomer.</text>
</comment>
<keyword evidence="8" id="KW-0198">Cysteine biosynthesis</keyword>
<dbReference type="CDD" id="cd01561">
    <property type="entry name" value="CBS_like"/>
    <property type="match status" value="1"/>
</dbReference>
<dbReference type="FunFam" id="3.40.50.1100:FF:000003">
    <property type="entry name" value="Cystathionine beta-synthase"/>
    <property type="match status" value="1"/>
</dbReference>
<dbReference type="GO" id="GO:0006535">
    <property type="term" value="P:cysteine biosynthetic process from serine"/>
    <property type="evidence" value="ECO:0007669"/>
    <property type="project" value="InterPro"/>
</dbReference>
<keyword evidence="6" id="KW-0663">Pyridoxal phosphate</keyword>
<comment type="similarity">
    <text evidence="3">Belongs to the cysteine synthase/cystathionine beta-synthase family.</text>
</comment>
<accession>A0A085LRG6</accession>
<evidence type="ECO:0000256" key="4">
    <source>
        <dbReference type="ARBA" id="ARBA00011245"/>
    </source>
</evidence>
<reference evidence="14 15" key="1">
    <citation type="journal article" date="2014" name="Nat. Genet.">
        <title>Genome and transcriptome of the porcine whipworm Trichuris suis.</title>
        <authorList>
            <person name="Jex A.R."/>
            <person name="Nejsum P."/>
            <person name="Schwarz E.M."/>
            <person name="Hu L."/>
            <person name="Young N.D."/>
            <person name="Hall R.S."/>
            <person name="Korhonen P.K."/>
            <person name="Liao S."/>
            <person name="Thamsborg S."/>
            <person name="Xia J."/>
            <person name="Xu P."/>
            <person name="Wang S."/>
            <person name="Scheerlinck J.P."/>
            <person name="Hofmann A."/>
            <person name="Sternberg P.W."/>
            <person name="Wang J."/>
            <person name="Gasser R.B."/>
        </authorList>
    </citation>
    <scope>NUCLEOTIDE SEQUENCE [LARGE SCALE GENOMIC DNA]</scope>
    <source>
        <strain evidence="14">DCEP-RM93M</strain>
    </source>
</reference>
<dbReference type="SUPFAM" id="SSF53686">
    <property type="entry name" value="Tryptophan synthase beta subunit-like PLP-dependent enzymes"/>
    <property type="match status" value="1"/>
</dbReference>
<evidence type="ECO:0000256" key="11">
    <source>
        <dbReference type="ARBA" id="ARBA00047490"/>
    </source>
</evidence>
<evidence type="ECO:0000256" key="5">
    <source>
        <dbReference type="ARBA" id="ARBA00012041"/>
    </source>
</evidence>
<comment type="pathway">
    <text evidence="2">Amino-acid biosynthesis; L-cysteine biosynthesis; L-cysteine from L-homocysteine and L-serine: step 1/2.</text>
</comment>
<dbReference type="InterPro" id="IPR046342">
    <property type="entry name" value="CBS_dom_sf"/>
</dbReference>
<proteinExistence type="inferred from homology"/>
<evidence type="ECO:0000256" key="10">
    <source>
        <dbReference type="ARBA" id="ARBA00026192"/>
    </source>
</evidence>